<name>A0A3D8IF94_9HELI</name>
<protein>
    <recommendedName>
        <fullName evidence="3">DUF541 domain-containing protein</fullName>
    </recommendedName>
</protein>
<dbReference type="GeneID" id="82535221"/>
<organism evidence="1 2">
    <name type="scientific">Helicobacter ganmani</name>
    <dbReference type="NCBI Taxonomy" id="60246"/>
    <lineage>
        <taxon>Bacteria</taxon>
        <taxon>Pseudomonadati</taxon>
        <taxon>Campylobacterota</taxon>
        <taxon>Epsilonproteobacteria</taxon>
        <taxon>Campylobacterales</taxon>
        <taxon>Helicobacteraceae</taxon>
        <taxon>Helicobacter</taxon>
    </lineage>
</organism>
<comment type="caution">
    <text evidence="1">The sequence shown here is derived from an EMBL/GenBank/DDBJ whole genome shotgun (WGS) entry which is preliminary data.</text>
</comment>
<evidence type="ECO:0000313" key="1">
    <source>
        <dbReference type="EMBL" id="RDU63778.1"/>
    </source>
</evidence>
<gene>
    <name evidence="1" type="ORF">CQA43_02840</name>
</gene>
<dbReference type="Proteomes" id="UP000256650">
    <property type="component" value="Unassembled WGS sequence"/>
</dbReference>
<sequence length="245" mass="27971">MLKKLVFVGIFWSGLSINAWAEMLIKQDLSVSIEVEAAKYISFINIRESESLRKLKSLSMEDKNIIIKTYNTLNAFLGENSICKGGSFNIEPIYAYKNGTRMQNGFETHYSLNCEFTKEQKKSYDQIIQKIEEEARKNPYLLFALPSIEKVVDEKKLAEIDEQLNMELLELAMQKAKEYSKFSKQKCSVKEINLSPIVQERAMPTMLKASLNAARDEAKSLESVNLPTAKPTQKMARGNVVFSCR</sequence>
<dbReference type="RefSeq" id="WP_115551103.1">
    <property type="nucleotide sequence ID" value="NZ_CAONBV010000016.1"/>
</dbReference>
<dbReference type="EMBL" id="NXLS01000002">
    <property type="protein sequence ID" value="RDU63778.1"/>
    <property type="molecule type" value="Genomic_DNA"/>
</dbReference>
<accession>A0A3D8IF94</accession>
<dbReference type="OrthoDB" id="5322019at2"/>
<reference evidence="1 2" key="1">
    <citation type="submission" date="2018-04" db="EMBL/GenBank/DDBJ databases">
        <title>Novel Campyloabacter and Helicobacter Species and Strains.</title>
        <authorList>
            <person name="Mannion A.J."/>
            <person name="Shen Z."/>
            <person name="Fox J.G."/>
        </authorList>
    </citation>
    <scope>NUCLEOTIDE SEQUENCE [LARGE SCALE GENOMIC DNA]</scope>
    <source>
        <strain evidence="1 2">MIT 99-5101</strain>
    </source>
</reference>
<proteinExistence type="predicted"/>
<keyword evidence="2" id="KW-1185">Reference proteome</keyword>
<evidence type="ECO:0000313" key="2">
    <source>
        <dbReference type="Proteomes" id="UP000256650"/>
    </source>
</evidence>
<evidence type="ECO:0008006" key="3">
    <source>
        <dbReference type="Google" id="ProtNLM"/>
    </source>
</evidence>
<dbReference type="AlphaFoldDB" id="A0A3D8IF94"/>